<name>A0A4V2KSE2_9HYPH</name>
<dbReference type="Gene3D" id="3.40.630.30">
    <property type="match status" value="1"/>
</dbReference>
<evidence type="ECO:0000313" key="3">
    <source>
        <dbReference type="Proteomes" id="UP000292781"/>
    </source>
</evidence>
<reference evidence="2 3" key="1">
    <citation type="submission" date="2019-02" db="EMBL/GenBank/DDBJ databases">
        <title>Siculibacillus lacustris gen. nov., sp. nov., a new rosette-forming bacterium isolated from a freshwater crater lake (Lake St. Ana, Romania).</title>
        <authorList>
            <person name="Felfoldi T."/>
            <person name="Marton Z."/>
            <person name="Szabo A."/>
            <person name="Mentes A."/>
            <person name="Boka K."/>
            <person name="Marialigeti K."/>
            <person name="Mathe I."/>
            <person name="Koncz M."/>
            <person name="Schumann P."/>
            <person name="Toth E."/>
        </authorList>
    </citation>
    <scope>NUCLEOTIDE SEQUENCE [LARGE SCALE GENOMIC DNA]</scope>
    <source>
        <strain evidence="2 3">SA-279</strain>
    </source>
</reference>
<feature type="domain" description="N-acetyltransferase" evidence="1">
    <location>
        <begin position="233"/>
        <end position="374"/>
    </location>
</feature>
<proteinExistence type="predicted"/>
<protein>
    <submittedName>
        <fullName evidence="2">GNAT family N-acetyltransferase</fullName>
    </submittedName>
</protein>
<dbReference type="InterPro" id="IPR000182">
    <property type="entry name" value="GNAT_dom"/>
</dbReference>
<comment type="caution">
    <text evidence="2">The sequence shown here is derived from an EMBL/GenBank/DDBJ whole genome shotgun (WGS) entry which is preliminary data.</text>
</comment>
<keyword evidence="3" id="KW-1185">Reference proteome</keyword>
<dbReference type="OrthoDB" id="9796171at2"/>
<accession>A0A4V2KSE2</accession>
<dbReference type="AlphaFoldDB" id="A0A4V2KSE2"/>
<dbReference type="EMBL" id="SJFN01000065">
    <property type="protein sequence ID" value="TBW32259.1"/>
    <property type="molecule type" value="Genomic_DNA"/>
</dbReference>
<sequence length="407" mass="45543">MDSAGHFQAHGSGAKTPRDLDTMDFEKYARSVIALNPSMPMVEELFSRAAPLIAGISTLDCVKRIYLHNPECVTVFAKHDPTGFNEPVPEGFVAMLPLTADGYQALFDGRLETNAPDVGYICRQSEKPAAIYIWAIYTPPRLSGGVSLIMERLSSRKYRDAPIFCKAASQEAEDFFLTLGFSKGSTQFGHYKPEVLHYHRRVSNFTHRATEVVKAPRPIYDSFDPAAASGNSIGIKAVHTVDELQKVFAIRAVSYIGEQRIPYDEDVDGNDLSGTHLIGYVGLEPAGCVRIRYFSDFVKIERLAVLPKFRRTRLSFKLIEAAIGFCRAKGYTRFYGQAEDAVVPLWRHFGFQPRNGDPLSYMTDRSYREGDLFIEPAPDALTPNSGGYVLIRREGEWGREGVFELKN</sequence>
<dbReference type="Proteomes" id="UP000292781">
    <property type="component" value="Unassembled WGS sequence"/>
</dbReference>
<dbReference type="GO" id="GO:0016747">
    <property type="term" value="F:acyltransferase activity, transferring groups other than amino-acyl groups"/>
    <property type="evidence" value="ECO:0007669"/>
    <property type="project" value="InterPro"/>
</dbReference>
<dbReference type="RefSeq" id="WP_131311914.1">
    <property type="nucleotide sequence ID" value="NZ_SJFN01000065.1"/>
</dbReference>
<organism evidence="2 3">
    <name type="scientific">Siculibacillus lacustris</name>
    <dbReference type="NCBI Taxonomy" id="1549641"/>
    <lineage>
        <taxon>Bacteria</taxon>
        <taxon>Pseudomonadati</taxon>
        <taxon>Pseudomonadota</taxon>
        <taxon>Alphaproteobacteria</taxon>
        <taxon>Hyphomicrobiales</taxon>
        <taxon>Ancalomicrobiaceae</taxon>
        <taxon>Siculibacillus</taxon>
    </lineage>
</organism>
<dbReference type="InterPro" id="IPR016181">
    <property type="entry name" value="Acyl_CoA_acyltransferase"/>
</dbReference>
<gene>
    <name evidence="2" type="ORF">EYW49_22365</name>
</gene>
<evidence type="ECO:0000313" key="2">
    <source>
        <dbReference type="EMBL" id="TBW32259.1"/>
    </source>
</evidence>
<dbReference type="Pfam" id="PF00583">
    <property type="entry name" value="Acetyltransf_1"/>
    <property type="match status" value="1"/>
</dbReference>
<dbReference type="PROSITE" id="PS51186">
    <property type="entry name" value="GNAT"/>
    <property type="match status" value="1"/>
</dbReference>
<dbReference type="SUPFAM" id="SSF55729">
    <property type="entry name" value="Acyl-CoA N-acyltransferases (Nat)"/>
    <property type="match status" value="1"/>
</dbReference>
<keyword evidence="2" id="KW-0808">Transferase</keyword>
<dbReference type="CDD" id="cd04301">
    <property type="entry name" value="NAT_SF"/>
    <property type="match status" value="1"/>
</dbReference>
<evidence type="ECO:0000259" key="1">
    <source>
        <dbReference type="PROSITE" id="PS51186"/>
    </source>
</evidence>